<name>A0A1L9NS40_9RHOB</name>
<feature type="transmembrane region" description="Helical" evidence="1">
    <location>
        <begin position="134"/>
        <end position="155"/>
    </location>
</feature>
<evidence type="ECO:0008006" key="4">
    <source>
        <dbReference type="Google" id="ProtNLM"/>
    </source>
</evidence>
<dbReference type="Pfam" id="PF11157">
    <property type="entry name" value="DUF2937"/>
    <property type="match status" value="1"/>
</dbReference>
<dbReference type="OrthoDB" id="193051at2"/>
<dbReference type="EMBL" id="MLCB01000201">
    <property type="protein sequence ID" value="OJI92115.1"/>
    <property type="molecule type" value="Genomic_DNA"/>
</dbReference>
<proteinExistence type="predicted"/>
<dbReference type="AlphaFoldDB" id="A0A1L9NS40"/>
<gene>
    <name evidence="2" type="ORF">PFRI_37100</name>
</gene>
<accession>A0A1L9NS40</accession>
<reference evidence="2 3" key="1">
    <citation type="submission" date="2016-10" db="EMBL/GenBank/DDBJ databases">
        <title>Genome sequence of Planktotalea frisia SH6-1.</title>
        <authorList>
            <person name="Poehlein A."/>
            <person name="Bakenhus I."/>
            <person name="Voget S."/>
            <person name="Brinkhoff T."/>
            <person name="Simon M."/>
        </authorList>
    </citation>
    <scope>NUCLEOTIDE SEQUENCE [LARGE SCALE GENOMIC DNA]</scope>
    <source>
        <strain evidence="2 3">SH6-1</strain>
    </source>
</reference>
<sequence length="168" mass="18451">MLTRALALTAGLTGAAGVSQFPEYSQQYVQRLGGAVDELSRFMDEFDADAASLDLSREAALVDLAQGGQMGAARADTMVRTIERHERFTNDLEQMQGLGPFSRARYATRFSDSELAGRVWENYKPAMPVTFEGAIFALVGFLSGLALFSALIWLLRLPFVLFQRTSDA</sequence>
<dbReference type="Proteomes" id="UP000184514">
    <property type="component" value="Unassembled WGS sequence"/>
</dbReference>
<dbReference type="InterPro" id="IPR022584">
    <property type="entry name" value="DUF2937"/>
</dbReference>
<keyword evidence="1" id="KW-1133">Transmembrane helix</keyword>
<keyword evidence="1" id="KW-0472">Membrane</keyword>
<dbReference type="RefSeq" id="WP_072632188.1">
    <property type="nucleotide sequence ID" value="NZ_MLCB01000201.1"/>
</dbReference>
<keyword evidence="1" id="KW-0812">Transmembrane</keyword>
<organism evidence="2 3">
    <name type="scientific">Planktotalea frisia</name>
    <dbReference type="NCBI Taxonomy" id="696762"/>
    <lineage>
        <taxon>Bacteria</taxon>
        <taxon>Pseudomonadati</taxon>
        <taxon>Pseudomonadota</taxon>
        <taxon>Alphaproteobacteria</taxon>
        <taxon>Rhodobacterales</taxon>
        <taxon>Paracoccaceae</taxon>
        <taxon>Planktotalea</taxon>
    </lineage>
</organism>
<evidence type="ECO:0000313" key="3">
    <source>
        <dbReference type="Proteomes" id="UP000184514"/>
    </source>
</evidence>
<keyword evidence="3" id="KW-1185">Reference proteome</keyword>
<protein>
    <recommendedName>
        <fullName evidence="4">DUF2937 family protein</fullName>
    </recommendedName>
</protein>
<evidence type="ECO:0000313" key="2">
    <source>
        <dbReference type="EMBL" id="OJI92115.1"/>
    </source>
</evidence>
<evidence type="ECO:0000256" key="1">
    <source>
        <dbReference type="SAM" id="Phobius"/>
    </source>
</evidence>
<comment type="caution">
    <text evidence="2">The sequence shown here is derived from an EMBL/GenBank/DDBJ whole genome shotgun (WGS) entry which is preliminary data.</text>
</comment>
<dbReference type="STRING" id="696762.PFRI_37100"/>